<dbReference type="AlphaFoldDB" id="A0A6L2J5N4"/>
<feature type="compositionally biased region" description="Low complexity" evidence="1">
    <location>
        <begin position="14"/>
        <end position="25"/>
    </location>
</feature>
<dbReference type="Gene3D" id="2.40.70.10">
    <property type="entry name" value="Acid Proteases"/>
    <property type="match status" value="1"/>
</dbReference>
<comment type="caution">
    <text evidence="2">The sequence shown here is derived from an EMBL/GenBank/DDBJ whole genome shotgun (WGS) entry which is preliminary data.</text>
</comment>
<keyword evidence="2" id="KW-0695">RNA-directed DNA polymerase</keyword>
<evidence type="ECO:0000256" key="1">
    <source>
        <dbReference type="SAM" id="MobiDB-lite"/>
    </source>
</evidence>
<keyword evidence="2" id="KW-0548">Nucleotidyltransferase</keyword>
<gene>
    <name evidence="2" type="ORF">Tci_004000</name>
</gene>
<feature type="region of interest" description="Disordered" evidence="1">
    <location>
        <begin position="1"/>
        <end position="47"/>
    </location>
</feature>
<name>A0A6L2J5N4_TANCI</name>
<dbReference type="PANTHER" id="PTHR33067:SF9">
    <property type="entry name" value="RNA-DIRECTED DNA POLYMERASE"/>
    <property type="match status" value="1"/>
</dbReference>
<dbReference type="PANTHER" id="PTHR33067">
    <property type="entry name" value="RNA-DIRECTED DNA POLYMERASE-RELATED"/>
    <property type="match status" value="1"/>
</dbReference>
<organism evidence="2">
    <name type="scientific">Tanacetum cinerariifolium</name>
    <name type="common">Dalmatian daisy</name>
    <name type="synonym">Chrysanthemum cinerariifolium</name>
    <dbReference type="NCBI Taxonomy" id="118510"/>
    <lineage>
        <taxon>Eukaryota</taxon>
        <taxon>Viridiplantae</taxon>
        <taxon>Streptophyta</taxon>
        <taxon>Embryophyta</taxon>
        <taxon>Tracheophyta</taxon>
        <taxon>Spermatophyta</taxon>
        <taxon>Magnoliopsida</taxon>
        <taxon>eudicotyledons</taxon>
        <taxon>Gunneridae</taxon>
        <taxon>Pentapetalae</taxon>
        <taxon>asterids</taxon>
        <taxon>campanulids</taxon>
        <taxon>Asterales</taxon>
        <taxon>Asteraceae</taxon>
        <taxon>Asteroideae</taxon>
        <taxon>Anthemideae</taxon>
        <taxon>Anthemidinae</taxon>
        <taxon>Tanacetum</taxon>
    </lineage>
</organism>
<accession>A0A6L2J5N4</accession>
<evidence type="ECO:0000313" key="2">
    <source>
        <dbReference type="EMBL" id="GEU32022.1"/>
    </source>
</evidence>
<reference evidence="2" key="1">
    <citation type="journal article" date="2019" name="Sci. Rep.">
        <title>Draft genome of Tanacetum cinerariifolium, the natural source of mosquito coil.</title>
        <authorList>
            <person name="Yamashiro T."/>
            <person name="Shiraishi A."/>
            <person name="Satake H."/>
            <person name="Nakayama K."/>
        </authorList>
    </citation>
    <scope>NUCLEOTIDE SEQUENCE</scope>
</reference>
<protein>
    <submittedName>
        <fullName evidence="2">Reverse transcriptase domain-containing protein</fullName>
    </submittedName>
</protein>
<proteinExistence type="predicted"/>
<keyword evidence="2" id="KW-0808">Transferase</keyword>
<dbReference type="InterPro" id="IPR021109">
    <property type="entry name" value="Peptidase_aspartic_dom_sf"/>
</dbReference>
<sequence>MQTRSSSKLTRDQTSNPTSSTTTNPKGRNRRSSKQKVENSNLEEHLHPVVTMADNRTMAEWLRAPTEGYAEAIVVPPILAEQFELKYSLINMMTTDQFFGLVKDNPHDHIRWGSPPVATKRTSAFYYHLGRSYQDSLNAAAGGNLLERSTQDMLTIIENKSKCLAADGNTFPEFKDNIQEYVSAAAVNYNEEVDKRVEETYTDPDLAEYTIKVPPPPELHIKVTFAEALVLMPKYQKMLKALLSNKEKLQELANTPMNENCSAVILKKLPEILEDPGKFLIPCSFSELKYKALADLGASINLMPRSVWKELDSNIKDLINQTDLANLDDYFVDPIPEMFTDEHDPDYSSPPIFDVYDDDFLEVESDADNVYDDPFDSKEEKIKESKLLIDELDLPFDLLPHFEYDSFNS</sequence>
<dbReference type="EMBL" id="BKCJ010000311">
    <property type="protein sequence ID" value="GEU32022.1"/>
    <property type="molecule type" value="Genomic_DNA"/>
</dbReference>
<dbReference type="GO" id="GO:0003964">
    <property type="term" value="F:RNA-directed DNA polymerase activity"/>
    <property type="evidence" value="ECO:0007669"/>
    <property type="project" value="UniProtKB-KW"/>
</dbReference>